<dbReference type="InterPro" id="IPR001433">
    <property type="entry name" value="OxRdtase_FAD/NAD-bd"/>
</dbReference>
<dbReference type="InterPro" id="IPR008333">
    <property type="entry name" value="Cbr1-like_FAD-bd_dom"/>
</dbReference>
<evidence type="ECO:0000313" key="2">
    <source>
        <dbReference type="EMBL" id="MCA9386238.1"/>
    </source>
</evidence>
<dbReference type="CDD" id="cd00322">
    <property type="entry name" value="FNR_like"/>
    <property type="match status" value="1"/>
</dbReference>
<dbReference type="PRINTS" id="PR00410">
    <property type="entry name" value="PHEHYDRXLASE"/>
</dbReference>
<dbReference type="EMBL" id="JAGQLH010000105">
    <property type="protein sequence ID" value="MCA9386238.1"/>
    <property type="molecule type" value="Genomic_DNA"/>
</dbReference>
<dbReference type="PANTHER" id="PTHR47354:SF5">
    <property type="entry name" value="PROTEIN RFBI"/>
    <property type="match status" value="1"/>
</dbReference>
<reference evidence="2" key="1">
    <citation type="submission" date="2020-04" db="EMBL/GenBank/DDBJ databases">
        <authorList>
            <person name="Zhang T."/>
        </authorList>
    </citation>
    <scope>NUCLEOTIDE SEQUENCE</scope>
    <source>
        <strain evidence="2">HKST-UBA11</strain>
    </source>
</reference>
<dbReference type="InterPro" id="IPR017927">
    <property type="entry name" value="FAD-bd_FR_type"/>
</dbReference>
<dbReference type="Pfam" id="PF00175">
    <property type="entry name" value="NAD_binding_1"/>
    <property type="match status" value="1"/>
</dbReference>
<accession>A0A955L9Y9</accession>
<comment type="caution">
    <text evidence="2">The sequence shown here is derived from an EMBL/GenBank/DDBJ whole genome shotgun (WGS) entry which is preliminary data.</text>
</comment>
<dbReference type="Proteomes" id="UP000754563">
    <property type="component" value="Unassembled WGS sequence"/>
</dbReference>
<dbReference type="GO" id="GO:0016491">
    <property type="term" value="F:oxidoreductase activity"/>
    <property type="evidence" value="ECO:0007669"/>
    <property type="project" value="InterPro"/>
</dbReference>
<gene>
    <name evidence="2" type="ORF">KC717_06345</name>
</gene>
<feature type="domain" description="FAD-binding FR-type" evidence="1">
    <location>
        <begin position="10"/>
        <end position="106"/>
    </location>
</feature>
<dbReference type="Gene3D" id="2.40.30.10">
    <property type="entry name" value="Translation factors"/>
    <property type="match status" value="1"/>
</dbReference>
<proteinExistence type="predicted"/>
<sequence length="240" mass="27013">MISTIDFPRPKKEVVTVLAKEYVTKDVIRIRLSLTSAATFLPGQHFSIVIKPGLVRSYSISSLPGEMYYETYADIKPGGPGSIYLQVLEEGDDVTIISPLGRFVYNSSTKPLYLIATGVGITPLNSMFNSELKNSMSGRLITMLFGLRDETHIFLDDSFVRHDKAFGNVSYDLCLSRPLGTLERDENFFEGRVTDWLKLKEIEQDAEFYICGGQAMINDVKEVLLGKGIQTDAIYYEQFF</sequence>
<dbReference type="PRINTS" id="PR00371">
    <property type="entry name" value="FPNCR"/>
</dbReference>
<dbReference type="Gene3D" id="3.40.50.80">
    <property type="entry name" value="Nucleotide-binding domain of ferredoxin-NADP reductase (FNR) module"/>
    <property type="match status" value="1"/>
</dbReference>
<evidence type="ECO:0000313" key="3">
    <source>
        <dbReference type="Proteomes" id="UP000754563"/>
    </source>
</evidence>
<dbReference type="InterPro" id="IPR039261">
    <property type="entry name" value="FNR_nucleotide-bd"/>
</dbReference>
<dbReference type="InterPro" id="IPR017938">
    <property type="entry name" value="Riboflavin_synthase-like_b-brl"/>
</dbReference>
<dbReference type="PANTHER" id="PTHR47354">
    <property type="entry name" value="NADH OXIDOREDUCTASE HCR"/>
    <property type="match status" value="1"/>
</dbReference>
<name>A0A955L9Y9_9BACT</name>
<dbReference type="SUPFAM" id="SSF63380">
    <property type="entry name" value="Riboflavin synthase domain-like"/>
    <property type="match status" value="1"/>
</dbReference>
<dbReference type="InterPro" id="IPR050415">
    <property type="entry name" value="MRET"/>
</dbReference>
<dbReference type="PROSITE" id="PS51384">
    <property type="entry name" value="FAD_FR"/>
    <property type="match status" value="1"/>
</dbReference>
<dbReference type="InterPro" id="IPR001709">
    <property type="entry name" value="Flavoprot_Pyr_Nucl_cyt_Rdtase"/>
</dbReference>
<dbReference type="Pfam" id="PF00970">
    <property type="entry name" value="FAD_binding_6"/>
    <property type="match status" value="1"/>
</dbReference>
<protein>
    <submittedName>
        <fullName evidence="2">FAD-dependent oxidoreductase</fullName>
    </submittedName>
</protein>
<reference evidence="2" key="2">
    <citation type="journal article" date="2021" name="Microbiome">
        <title>Successional dynamics and alternative stable states in a saline activated sludge microbial community over 9 years.</title>
        <authorList>
            <person name="Wang Y."/>
            <person name="Ye J."/>
            <person name="Ju F."/>
            <person name="Liu L."/>
            <person name="Boyd J.A."/>
            <person name="Deng Y."/>
            <person name="Parks D.H."/>
            <person name="Jiang X."/>
            <person name="Yin X."/>
            <person name="Woodcroft B.J."/>
            <person name="Tyson G.W."/>
            <person name="Hugenholtz P."/>
            <person name="Polz M.F."/>
            <person name="Zhang T."/>
        </authorList>
    </citation>
    <scope>NUCLEOTIDE SEQUENCE</scope>
    <source>
        <strain evidence="2">HKST-UBA11</strain>
    </source>
</reference>
<dbReference type="AlphaFoldDB" id="A0A955L9Y9"/>
<evidence type="ECO:0000259" key="1">
    <source>
        <dbReference type="PROSITE" id="PS51384"/>
    </source>
</evidence>
<organism evidence="2 3">
    <name type="scientific">Candidatus Dojkabacteria bacterium</name>
    <dbReference type="NCBI Taxonomy" id="2099670"/>
    <lineage>
        <taxon>Bacteria</taxon>
        <taxon>Candidatus Dojkabacteria</taxon>
    </lineage>
</organism>
<dbReference type="SUPFAM" id="SSF52343">
    <property type="entry name" value="Ferredoxin reductase-like, C-terminal NADP-linked domain"/>
    <property type="match status" value="1"/>
</dbReference>